<accession>A0AA36HAE7</accession>
<feature type="transmembrane region" description="Helical" evidence="12">
    <location>
        <begin position="371"/>
        <end position="391"/>
    </location>
</feature>
<dbReference type="InterPro" id="IPR023754">
    <property type="entry name" value="HemeA_Synthase_type2"/>
</dbReference>
<evidence type="ECO:0000313" key="14">
    <source>
        <dbReference type="Proteomes" id="UP001176961"/>
    </source>
</evidence>
<dbReference type="Pfam" id="PF02628">
    <property type="entry name" value="COX15-CtaA"/>
    <property type="match status" value="1"/>
</dbReference>
<evidence type="ECO:0008006" key="15">
    <source>
        <dbReference type="Google" id="ProtNLM"/>
    </source>
</evidence>
<dbReference type="GO" id="GO:0120547">
    <property type="term" value="F:heme A synthase activity"/>
    <property type="evidence" value="ECO:0007669"/>
    <property type="project" value="UniProtKB-EC"/>
</dbReference>
<evidence type="ECO:0000256" key="4">
    <source>
        <dbReference type="ARBA" id="ARBA00022723"/>
    </source>
</evidence>
<keyword evidence="5 12" id="KW-1133">Transmembrane helix</keyword>
<gene>
    <name evidence="13" type="ORF">CYNAS_LOCUS19109</name>
</gene>
<evidence type="ECO:0000256" key="11">
    <source>
        <dbReference type="ARBA" id="ARBA00048044"/>
    </source>
</evidence>
<feature type="transmembrane region" description="Helical" evidence="12">
    <location>
        <begin position="284"/>
        <end position="305"/>
    </location>
</feature>
<evidence type="ECO:0000256" key="9">
    <source>
        <dbReference type="ARBA" id="ARBA00023136"/>
    </source>
</evidence>
<keyword evidence="6" id="KW-0560">Oxidoreductase</keyword>
<dbReference type="EMBL" id="CATQJL010000316">
    <property type="protein sequence ID" value="CAJ0607126.1"/>
    <property type="molecule type" value="Genomic_DNA"/>
</dbReference>
<evidence type="ECO:0000256" key="7">
    <source>
        <dbReference type="ARBA" id="ARBA00023004"/>
    </source>
</evidence>
<comment type="pathway">
    <text evidence="10">Porphyrin-containing compound metabolism; heme A biosynthesis; heme A from heme O: step 1/1.</text>
</comment>
<feature type="transmembrane region" description="Helical" evidence="12">
    <location>
        <begin position="344"/>
        <end position="364"/>
    </location>
</feature>
<evidence type="ECO:0000256" key="1">
    <source>
        <dbReference type="ARBA" id="ARBA00001970"/>
    </source>
</evidence>
<keyword evidence="8" id="KW-0350">Heme biosynthesis</keyword>
<dbReference type="PANTHER" id="PTHR23289">
    <property type="entry name" value="CYTOCHROME C OXIDASE ASSEMBLY PROTEIN COX15"/>
    <property type="match status" value="1"/>
</dbReference>
<evidence type="ECO:0000256" key="5">
    <source>
        <dbReference type="ARBA" id="ARBA00022989"/>
    </source>
</evidence>
<dbReference type="GO" id="GO:0046872">
    <property type="term" value="F:metal ion binding"/>
    <property type="evidence" value="ECO:0007669"/>
    <property type="project" value="UniProtKB-KW"/>
</dbReference>
<keyword evidence="9 12" id="KW-0472">Membrane</keyword>
<feature type="transmembrane region" description="Helical" evidence="12">
    <location>
        <begin position="214"/>
        <end position="235"/>
    </location>
</feature>
<reference evidence="13" key="1">
    <citation type="submission" date="2023-07" db="EMBL/GenBank/DDBJ databases">
        <authorList>
            <consortium name="CYATHOMIX"/>
        </authorList>
    </citation>
    <scope>NUCLEOTIDE SEQUENCE</scope>
    <source>
        <strain evidence="13">N/A</strain>
    </source>
</reference>
<name>A0AA36HAE7_CYLNA</name>
<protein>
    <recommendedName>
        <fullName evidence="15">Cytochrome c oxidase assembly protein COX15-like protein</fullName>
    </recommendedName>
</protein>
<keyword evidence="7" id="KW-0408">Iron</keyword>
<evidence type="ECO:0000256" key="2">
    <source>
        <dbReference type="ARBA" id="ARBA00004141"/>
    </source>
</evidence>
<dbReference type="PANTHER" id="PTHR23289:SF2">
    <property type="entry name" value="CYTOCHROME C OXIDASE ASSEMBLY PROTEIN COX15 HOMOLOG"/>
    <property type="match status" value="1"/>
</dbReference>
<feature type="transmembrane region" description="Helical" evidence="12">
    <location>
        <begin position="146"/>
        <end position="164"/>
    </location>
</feature>
<comment type="subcellular location">
    <subcellularLocation>
        <location evidence="2">Membrane</location>
        <topology evidence="2">Multi-pass membrane protein</topology>
    </subcellularLocation>
</comment>
<dbReference type="GO" id="GO:0005743">
    <property type="term" value="C:mitochondrial inner membrane"/>
    <property type="evidence" value="ECO:0007669"/>
    <property type="project" value="TreeGrafter"/>
</dbReference>
<organism evidence="13 14">
    <name type="scientific">Cylicocyclus nassatus</name>
    <name type="common">Nematode worm</name>
    <dbReference type="NCBI Taxonomy" id="53992"/>
    <lineage>
        <taxon>Eukaryota</taxon>
        <taxon>Metazoa</taxon>
        <taxon>Ecdysozoa</taxon>
        <taxon>Nematoda</taxon>
        <taxon>Chromadorea</taxon>
        <taxon>Rhabditida</taxon>
        <taxon>Rhabditina</taxon>
        <taxon>Rhabditomorpha</taxon>
        <taxon>Strongyloidea</taxon>
        <taxon>Strongylidae</taxon>
        <taxon>Cylicocyclus</taxon>
    </lineage>
</organism>
<proteinExistence type="inferred from homology"/>
<dbReference type="Proteomes" id="UP001176961">
    <property type="component" value="Unassembled WGS sequence"/>
</dbReference>
<evidence type="ECO:0000256" key="3">
    <source>
        <dbReference type="ARBA" id="ARBA00022692"/>
    </source>
</evidence>
<sequence>MSLVFRIALQGASGFTKRFYTAKSSVTLLKTNVLQPMKISVRKWGIDVSGMNARQRKTVGCWLFLCAGMCYGAVAIGGLTRLTESGLSMVNWDLFRSMRPPLTRKEWEEEFERYKQYPEYKYKCSSEEMTMSQFKFIWHMEYGHRMWGRITGVVFLLPCIYFWARGYFPPTMKRRILIAAALIAAQGGIGWWMVKSGLDPSQNSEASVPRVSQYRLATHLTMAFLLYSIFFYNGLSHFIDPQAQNGIYSATLGGSAKQFSIVNGQLTKLNNFGKLRMLAHSSKAMVFITAVMGAFVAGLDAGLVYNSWPKFADKWIPENMLSRSPKWRNFFENDVTTQFIHRNLAYLTLLTITVTWVVGCRAGLPRRARLVLHSTVAMGYLQATLGIYTLLYYVPVWLASLHQNGSMVLLAFTLWLTNELRRVPK</sequence>
<comment type="cofactor">
    <cofactor evidence="1">
        <name>heme b</name>
        <dbReference type="ChEBI" id="CHEBI:60344"/>
    </cofactor>
</comment>
<dbReference type="AlphaFoldDB" id="A0AA36HAE7"/>
<comment type="caution">
    <text evidence="13">The sequence shown here is derived from an EMBL/GenBank/DDBJ whole genome shotgun (WGS) entry which is preliminary data.</text>
</comment>
<keyword evidence="4" id="KW-0479">Metal-binding</keyword>
<feature type="transmembrane region" description="Helical" evidence="12">
    <location>
        <begin position="397"/>
        <end position="416"/>
    </location>
</feature>
<feature type="transmembrane region" description="Helical" evidence="12">
    <location>
        <begin position="176"/>
        <end position="194"/>
    </location>
</feature>
<keyword evidence="14" id="KW-1185">Reference proteome</keyword>
<evidence type="ECO:0000256" key="6">
    <source>
        <dbReference type="ARBA" id="ARBA00023002"/>
    </source>
</evidence>
<dbReference type="GO" id="GO:0016653">
    <property type="term" value="F:oxidoreductase activity, acting on NAD(P)H, heme protein as acceptor"/>
    <property type="evidence" value="ECO:0007669"/>
    <property type="project" value="TreeGrafter"/>
</dbReference>
<feature type="transmembrane region" description="Helical" evidence="12">
    <location>
        <begin position="59"/>
        <end position="79"/>
    </location>
</feature>
<dbReference type="GO" id="GO:0006784">
    <property type="term" value="P:heme A biosynthetic process"/>
    <property type="evidence" value="ECO:0007669"/>
    <property type="project" value="InterPro"/>
</dbReference>
<evidence type="ECO:0000313" key="13">
    <source>
        <dbReference type="EMBL" id="CAJ0607126.1"/>
    </source>
</evidence>
<dbReference type="HAMAP" id="MF_01665">
    <property type="entry name" value="HemeA_synth_type2"/>
    <property type="match status" value="1"/>
</dbReference>
<dbReference type="InterPro" id="IPR003780">
    <property type="entry name" value="COX15/CtaA_fam"/>
</dbReference>
<evidence type="ECO:0000256" key="8">
    <source>
        <dbReference type="ARBA" id="ARBA00023133"/>
    </source>
</evidence>
<keyword evidence="3 12" id="KW-0812">Transmembrane</keyword>
<evidence type="ECO:0000256" key="10">
    <source>
        <dbReference type="ARBA" id="ARBA00044501"/>
    </source>
</evidence>
<evidence type="ECO:0000256" key="12">
    <source>
        <dbReference type="SAM" id="Phobius"/>
    </source>
</evidence>
<comment type="catalytic activity">
    <reaction evidence="11">
        <text>Fe(II)-heme o + 2 A + H2O = Fe(II)-heme a + 2 AH2</text>
        <dbReference type="Rhea" id="RHEA:63388"/>
        <dbReference type="ChEBI" id="CHEBI:13193"/>
        <dbReference type="ChEBI" id="CHEBI:15377"/>
        <dbReference type="ChEBI" id="CHEBI:17499"/>
        <dbReference type="ChEBI" id="CHEBI:60530"/>
        <dbReference type="ChEBI" id="CHEBI:61715"/>
        <dbReference type="EC" id="1.17.99.9"/>
    </reaction>
    <physiologicalReaction direction="left-to-right" evidence="11">
        <dbReference type="Rhea" id="RHEA:63389"/>
    </physiologicalReaction>
</comment>